<sequence length="19" mass="1973">MNSNNSVTANPAALCRRPG</sequence>
<evidence type="ECO:0000313" key="1">
    <source>
        <dbReference type="EMBL" id="JAH51493.1"/>
    </source>
</evidence>
<dbReference type="AlphaFoldDB" id="A0A0E9TFK0"/>
<proteinExistence type="predicted"/>
<dbReference type="EMBL" id="GBXM01057084">
    <property type="protein sequence ID" value="JAH51493.1"/>
    <property type="molecule type" value="Transcribed_RNA"/>
</dbReference>
<accession>A0A0E9TFK0</accession>
<reference evidence="1" key="1">
    <citation type="submission" date="2014-11" db="EMBL/GenBank/DDBJ databases">
        <authorList>
            <person name="Amaro Gonzalez C."/>
        </authorList>
    </citation>
    <scope>NUCLEOTIDE SEQUENCE</scope>
</reference>
<protein>
    <submittedName>
        <fullName evidence="1">Uncharacterized protein</fullName>
    </submittedName>
</protein>
<name>A0A0E9TFK0_ANGAN</name>
<organism evidence="1">
    <name type="scientific">Anguilla anguilla</name>
    <name type="common">European freshwater eel</name>
    <name type="synonym">Muraena anguilla</name>
    <dbReference type="NCBI Taxonomy" id="7936"/>
    <lineage>
        <taxon>Eukaryota</taxon>
        <taxon>Metazoa</taxon>
        <taxon>Chordata</taxon>
        <taxon>Craniata</taxon>
        <taxon>Vertebrata</taxon>
        <taxon>Euteleostomi</taxon>
        <taxon>Actinopterygii</taxon>
        <taxon>Neopterygii</taxon>
        <taxon>Teleostei</taxon>
        <taxon>Anguilliformes</taxon>
        <taxon>Anguillidae</taxon>
        <taxon>Anguilla</taxon>
    </lineage>
</organism>
<reference evidence="1" key="2">
    <citation type="journal article" date="2015" name="Fish Shellfish Immunol.">
        <title>Early steps in the European eel (Anguilla anguilla)-Vibrio vulnificus interaction in the gills: Role of the RtxA13 toxin.</title>
        <authorList>
            <person name="Callol A."/>
            <person name="Pajuelo D."/>
            <person name="Ebbesson L."/>
            <person name="Teles M."/>
            <person name="MacKenzie S."/>
            <person name="Amaro C."/>
        </authorList>
    </citation>
    <scope>NUCLEOTIDE SEQUENCE</scope>
</reference>